<evidence type="ECO:0008006" key="4">
    <source>
        <dbReference type="Google" id="ProtNLM"/>
    </source>
</evidence>
<comment type="caution">
    <text evidence="2">The sequence shown here is derived from an EMBL/GenBank/DDBJ whole genome shotgun (WGS) entry which is preliminary data.</text>
</comment>
<evidence type="ECO:0000313" key="2">
    <source>
        <dbReference type="EMBL" id="MCE4539114.1"/>
    </source>
</evidence>
<accession>A0ABS8XKK9</accession>
<dbReference type="RefSeq" id="WP_233393631.1">
    <property type="nucleotide sequence ID" value="NZ_JAJTWT010000007.1"/>
</dbReference>
<gene>
    <name evidence="2" type="ORF">LXT12_17830</name>
</gene>
<dbReference type="EMBL" id="JAJTWT010000007">
    <property type="protein sequence ID" value="MCE4539114.1"/>
    <property type="molecule type" value="Genomic_DNA"/>
</dbReference>
<proteinExistence type="predicted"/>
<reference evidence="2 3" key="1">
    <citation type="submission" date="2021-12" db="EMBL/GenBank/DDBJ databases">
        <title>Genome seq of p7.</title>
        <authorList>
            <person name="Seo T."/>
        </authorList>
    </citation>
    <scope>NUCLEOTIDE SEQUENCE [LARGE SCALE GENOMIC DNA]</scope>
    <source>
        <strain evidence="2 3">P7</strain>
    </source>
</reference>
<protein>
    <recommendedName>
        <fullName evidence="4">FlgO domain-containing protein</fullName>
    </recommendedName>
</protein>
<evidence type="ECO:0000256" key="1">
    <source>
        <dbReference type="SAM" id="SignalP"/>
    </source>
</evidence>
<organism evidence="2 3">
    <name type="scientific">Pelomonas caseinilytica</name>
    <dbReference type="NCBI Taxonomy" id="2906763"/>
    <lineage>
        <taxon>Bacteria</taxon>
        <taxon>Pseudomonadati</taxon>
        <taxon>Pseudomonadota</taxon>
        <taxon>Betaproteobacteria</taxon>
        <taxon>Burkholderiales</taxon>
        <taxon>Sphaerotilaceae</taxon>
        <taxon>Roseateles</taxon>
    </lineage>
</organism>
<feature type="chain" id="PRO_5046623472" description="FlgO domain-containing protein" evidence="1">
    <location>
        <begin position="21"/>
        <end position="169"/>
    </location>
</feature>
<feature type="signal peptide" evidence="1">
    <location>
        <begin position="1"/>
        <end position="20"/>
    </location>
</feature>
<dbReference type="Proteomes" id="UP001201463">
    <property type="component" value="Unassembled WGS sequence"/>
</dbReference>
<keyword evidence="3" id="KW-1185">Reference proteome</keyword>
<keyword evidence="1" id="KW-0732">Signal</keyword>
<name>A0ABS8XKK9_9BURK</name>
<sequence length="169" mass="17664">MRRELAAGLLALAAAAGAVAAPPCILVFGQGRNPPAAGAPDWDELNARFNAAVAEALEAPGRRTVALTASAAQIDPASAGLALLQQADAAGCITLAETTVFTDGQDTLVLRLRVYPLLPQFDGGRIAGLRIGAPLFVTQRELAMATLARLQPERLAAQMAAEYLQHDRR</sequence>
<evidence type="ECO:0000313" key="3">
    <source>
        <dbReference type="Proteomes" id="UP001201463"/>
    </source>
</evidence>